<evidence type="ECO:0000259" key="4">
    <source>
        <dbReference type="Pfam" id="PF08718"/>
    </source>
</evidence>
<organism evidence="5 6">
    <name type="scientific">Eutrema salsugineum</name>
    <name type="common">Saltwater cress</name>
    <name type="synonym">Sisymbrium salsugineum</name>
    <dbReference type="NCBI Taxonomy" id="72664"/>
    <lineage>
        <taxon>Eukaryota</taxon>
        <taxon>Viridiplantae</taxon>
        <taxon>Streptophyta</taxon>
        <taxon>Embryophyta</taxon>
        <taxon>Tracheophyta</taxon>
        <taxon>Spermatophyta</taxon>
        <taxon>Magnoliopsida</taxon>
        <taxon>eudicotyledons</taxon>
        <taxon>Gunneridae</taxon>
        <taxon>Pentapetalae</taxon>
        <taxon>rosids</taxon>
        <taxon>malvids</taxon>
        <taxon>Brassicales</taxon>
        <taxon>Brassicaceae</taxon>
        <taxon>Eutremeae</taxon>
        <taxon>Eutrema</taxon>
    </lineage>
</organism>
<dbReference type="Gramene" id="ESQ39799">
    <property type="protein sequence ID" value="ESQ39799"/>
    <property type="gene ID" value="EUTSA_v10001224mg"/>
</dbReference>
<evidence type="ECO:0000256" key="3">
    <source>
        <dbReference type="ARBA" id="ARBA00023055"/>
    </source>
</evidence>
<accession>V4L812</accession>
<dbReference type="GO" id="GO:0005829">
    <property type="term" value="C:cytosol"/>
    <property type="evidence" value="ECO:0007669"/>
    <property type="project" value="TreeGrafter"/>
</dbReference>
<protein>
    <recommendedName>
        <fullName evidence="4">Glycolipid transfer protein domain-containing protein</fullName>
    </recommendedName>
</protein>
<dbReference type="OrthoDB" id="116883at2759"/>
<evidence type="ECO:0000256" key="2">
    <source>
        <dbReference type="ARBA" id="ARBA00022448"/>
    </source>
</evidence>
<evidence type="ECO:0000313" key="6">
    <source>
        <dbReference type="Proteomes" id="UP000030689"/>
    </source>
</evidence>
<dbReference type="PANTHER" id="PTHR10219">
    <property type="entry name" value="GLYCOLIPID TRANSFER PROTEIN-RELATED"/>
    <property type="match status" value="1"/>
</dbReference>
<dbReference type="Pfam" id="PF08718">
    <property type="entry name" value="GLTP"/>
    <property type="match status" value="1"/>
</dbReference>
<dbReference type="AlphaFoldDB" id="V4L812"/>
<proteinExistence type="inferred from homology"/>
<dbReference type="EMBL" id="KI517465">
    <property type="protein sequence ID" value="ESQ39799.1"/>
    <property type="molecule type" value="Genomic_DNA"/>
</dbReference>
<dbReference type="SUPFAM" id="SSF110004">
    <property type="entry name" value="Glycolipid transfer protein, GLTP"/>
    <property type="match status" value="1"/>
</dbReference>
<dbReference type="STRING" id="72664.V4L812"/>
<feature type="non-terminal residue" evidence="5">
    <location>
        <position position="1"/>
    </location>
</feature>
<dbReference type="OMA" id="KQFANAC"/>
<dbReference type="InterPro" id="IPR036497">
    <property type="entry name" value="GLTP_sf"/>
</dbReference>
<dbReference type="GO" id="GO:0016020">
    <property type="term" value="C:membrane"/>
    <property type="evidence" value="ECO:0007669"/>
    <property type="project" value="TreeGrafter"/>
</dbReference>
<keyword evidence="6" id="KW-1185">Reference proteome</keyword>
<feature type="domain" description="Glycolipid transfer protein" evidence="4">
    <location>
        <begin position="16"/>
        <end position="154"/>
    </location>
</feature>
<keyword evidence="3" id="KW-0445">Lipid transport</keyword>
<dbReference type="GO" id="GO:1902388">
    <property type="term" value="F:ceramide 1-phosphate transfer activity"/>
    <property type="evidence" value="ECO:0007669"/>
    <property type="project" value="TreeGrafter"/>
</dbReference>
<gene>
    <name evidence="5" type="ORF">EUTSA_v10001224mg</name>
</gene>
<evidence type="ECO:0000256" key="1">
    <source>
        <dbReference type="ARBA" id="ARBA00007148"/>
    </source>
</evidence>
<keyword evidence="2" id="KW-0813">Transport</keyword>
<dbReference type="FunFam" id="1.10.3520.10:FF:000005">
    <property type="entry name" value="Accelerated cell death 11"/>
    <property type="match status" value="1"/>
</dbReference>
<reference evidence="5 6" key="1">
    <citation type="journal article" date="2013" name="Front. Plant Sci.">
        <title>The Reference Genome of the Halophytic Plant Eutrema salsugineum.</title>
        <authorList>
            <person name="Yang R."/>
            <person name="Jarvis D.E."/>
            <person name="Chen H."/>
            <person name="Beilstein M.A."/>
            <person name="Grimwood J."/>
            <person name="Jenkins J."/>
            <person name="Shu S."/>
            <person name="Prochnik S."/>
            <person name="Xin M."/>
            <person name="Ma C."/>
            <person name="Schmutz J."/>
            <person name="Wing R.A."/>
            <person name="Mitchell-Olds T."/>
            <person name="Schumaker K.S."/>
            <person name="Wang X."/>
        </authorList>
    </citation>
    <scope>NUCLEOTIDE SEQUENCE [LARGE SCALE GENOMIC DNA]</scope>
</reference>
<comment type="similarity">
    <text evidence="1">Belongs to the GLTP family.</text>
</comment>
<dbReference type="eggNOG" id="KOG4189">
    <property type="taxonomic scope" value="Eukaryota"/>
</dbReference>
<sequence length="192" mass="21618">RFKELESIVNSPSPGVPLKQFSDACSHFSNLFGVLEIAFKYVKINFVRQVDEFAKASSTTSTLQAMVEKDIEAGQAKKYESLTRKLLRLKRALEMARVLFEEIIATQPDSSLKDAVFKAYSQVLAPHHGHALQESASSGFVFLPSRAELLLMINETEETAKVHMQSYVTASKSVTEYLDKFYQSKNLDIDFP</sequence>
<dbReference type="GO" id="GO:1902387">
    <property type="term" value="F:ceramide 1-phosphate binding"/>
    <property type="evidence" value="ECO:0007669"/>
    <property type="project" value="TreeGrafter"/>
</dbReference>
<evidence type="ECO:0000313" key="5">
    <source>
        <dbReference type="EMBL" id="ESQ39799.1"/>
    </source>
</evidence>
<dbReference type="InterPro" id="IPR014830">
    <property type="entry name" value="Glycolipid_transfer_prot_dom"/>
</dbReference>
<dbReference type="KEGG" id="eus:EUTSA_v10001224mg"/>
<dbReference type="Gene3D" id="1.10.3520.10">
    <property type="entry name" value="Glycolipid transfer protein"/>
    <property type="match status" value="1"/>
</dbReference>
<name>V4L812_EUTSA</name>
<dbReference type="PANTHER" id="PTHR10219:SF43">
    <property type="entry name" value="GLYCOLIPID TRANSFER PROTEIN DOMAIN-CONTAINING PROTEIN"/>
    <property type="match status" value="1"/>
</dbReference>
<dbReference type="Proteomes" id="UP000030689">
    <property type="component" value="Unassembled WGS sequence"/>
</dbReference>